<proteinExistence type="predicted"/>
<evidence type="ECO:0000313" key="6">
    <source>
        <dbReference type="Proteomes" id="UP000526408"/>
    </source>
</evidence>
<keyword evidence="6" id="KW-1185">Reference proteome</keyword>
<organism evidence="5 6">
    <name type="scientific">Roseicyclus persicicus</name>
    <dbReference type="NCBI Taxonomy" id="2650661"/>
    <lineage>
        <taxon>Bacteria</taxon>
        <taxon>Pseudomonadati</taxon>
        <taxon>Pseudomonadota</taxon>
        <taxon>Alphaproteobacteria</taxon>
        <taxon>Rhodobacterales</taxon>
        <taxon>Roseobacteraceae</taxon>
        <taxon>Roseicyclus</taxon>
    </lineage>
</organism>
<dbReference type="Gene3D" id="3.90.550.10">
    <property type="entry name" value="Spore Coat Polysaccharide Biosynthesis Protein SpsA, Chain A"/>
    <property type="match status" value="1"/>
</dbReference>
<evidence type="ECO:0000256" key="3">
    <source>
        <dbReference type="ARBA" id="ARBA00022842"/>
    </source>
</evidence>
<evidence type="ECO:0000256" key="2">
    <source>
        <dbReference type="ARBA" id="ARBA00022695"/>
    </source>
</evidence>
<evidence type="ECO:0000256" key="1">
    <source>
        <dbReference type="ARBA" id="ARBA00022679"/>
    </source>
</evidence>
<keyword evidence="1 5" id="KW-0808">Transferase</keyword>
<keyword evidence="2" id="KW-0548">Nucleotidyltransferase</keyword>
<comment type="caution">
    <text evidence="5">The sequence shown here is derived from an EMBL/GenBank/DDBJ whole genome shotgun (WGS) entry which is preliminary data.</text>
</comment>
<name>A0A7X6JZ93_9RHOB</name>
<dbReference type="InterPro" id="IPR029044">
    <property type="entry name" value="Nucleotide-diphossugar_trans"/>
</dbReference>
<dbReference type="PANTHER" id="PTHR43584">
    <property type="entry name" value="NUCLEOTIDYL TRANSFERASE"/>
    <property type="match status" value="1"/>
</dbReference>
<protein>
    <submittedName>
        <fullName evidence="5">Nucleotidyltransferase family protein</fullName>
    </submittedName>
</protein>
<evidence type="ECO:0000259" key="4">
    <source>
        <dbReference type="Pfam" id="PF12804"/>
    </source>
</evidence>
<dbReference type="CDD" id="cd06422">
    <property type="entry name" value="NTP_transferase_like_1"/>
    <property type="match status" value="1"/>
</dbReference>
<dbReference type="RefSeq" id="WP_168623661.1">
    <property type="nucleotide sequence ID" value="NZ_JAAZQQ010000003.1"/>
</dbReference>
<dbReference type="SUPFAM" id="SSF53448">
    <property type="entry name" value="Nucleotide-diphospho-sugar transferases"/>
    <property type="match status" value="1"/>
</dbReference>
<dbReference type="InterPro" id="IPR050065">
    <property type="entry name" value="GlmU-like"/>
</dbReference>
<dbReference type="GO" id="GO:0016779">
    <property type="term" value="F:nucleotidyltransferase activity"/>
    <property type="evidence" value="ECO:0007669"/>
    <property type="project" value="UniProtKB-KW"/>
</dbReference>
<reference evidence="5 6" key="1">
    <citation type="submission" date="2020-04" db="EMBL/GenBank/DDBJ databases">
        <authorList>
            <person name="Yoon J."/>
        </authorList>
    </citation>
    <scope>NUCLEOTIDE SEQUENCE [LARGE SCALE GENOMIC DNA]</scope>
    <source>
        <strain evidence="5 6">KMU-115</strain>
    </source>
</reference>
<dbReference type="AlphaFoldDB" id="A0A7X6JZ93"/>
<evidence type="ECO:0000313" key="5">
    <source>
        <dbReference type="EMBL" id="NKX45284.1"/>
    </source>
</evidence>
<sequence length="228" mass="23608">MTPDVMILAAGFGTRMGALTADRPKPLLTVGGRPLLDHAIAAARAGGGRIAVNAHYRADQIAAHLADSPDIHLSIEAPAILDSGGGIKRALPALRTSPIATLNADAVWSGPPPLPVLAAAWDPARMGALMLLVPRDRAVGRQGAGDVARAPDGRLGWDRTDTGLVHTGAQLIDPALVAAHPGEVFSLRAIWQALIDEGRLFGVLYPGRWADVGHPEGLALAEAMLADG</sequence>
<gene>
    <name evidence="5" type="ORF">HCU73_11860</name>
</gene>
<dbReference type="InterPro" id="IPR025877">
    <property type="entry name" value="MobA-like_NTP_Trfase"/>
</dbReference>
<dbReference type="EMBL" id="JAAZQQ010000003">
    <property type="protein sequence ID" value="NKX45284.1"/>
    <property type="molecule type" value="Genomic_DNA"/>
</dbReference>
<accession>A0A7X6JZ93</accession>
<keyword evidence="3" id="KW-0460">Magnesium</keyword>
<dbReference type="Pfam" id="PF12804">
    <property type="entry name" value="NTP_transf_3"/>
    <property type="match status" value="1"/>
</dbReference>
<dbReference type="Proteomes" id="UP000526408">
    <property type="component" value="Unassembled WGS sequence"/>
</dbReference>
<dbReference type="PANTHER" id="PTHR43584:SF8">
    <property type="entry name" value="N-ACETYLMURAMATE ALPHA-1-PHOSPHATE URIDYLYLTRANSFERASE"/>
    <property type="match status" value="1"/>
</dbReference>
<feature type="domain" description="MobA-like NTP transferase" evidence="4">
    <location>
        <begin position="6"/>
        <end position="126"/>
    </location>
</feature>